<dbReference type="PANTHER" id="PTHR22930">
    <property type="match status" value="1"/>
</dbReference>
<dbReference type="InterPro" id="IPR027806">
    <property type="entry name" value="HARBI1_dom"/>
</dbReference>
<reference evidence="15 16" key="1">
    <citation type="journal article" date="2007" name="Nature">
        <title>The medaka draft genome and insights into vertebrate genome evolution.</title>
        <authorList>
            <person name="Kasahara M."/>
            <person name="Naruse K."/>
            <person name="Sasaki S."/>
            <person name="Nakatani Y."/>
            <person name="Qu W."/>
            <person name="Ahsan B."/>
            <person name="Yamada T."/>
            <person name="Nagayasu Y."/>
            <person name="Doi K."/>
            <person name="Kasai Y."/>
            <person name="Jindo T."/>
            <person name="Kobayashi D."/>
            <person name="Shimada A."/>
            <person name="Toyoda A."/>
            <person name="Kuroki Y."/>
            <person name="Fujiyama A."/>
            <person name="Sasaki T."/>
            <person name="Shimizu A."/>
            <person name="Asakawa S."/>
            <person name="Shimizu N."/>
            <person name="Hashimoto S."/>
            <person name="Yang J."/>
            <person name="Lee Y."/>
            <person name="Matsushima K."/>
            <person name="Sugano S."/>
            <person name="Sakaizumi M."/>
            <person name="Narita T."/>
            <person name="Ohishi K."/>
            <person name="Haga S."/>
            <person name="Ohta F."/>
            <person name="Nomoto H."/>
            <person name="Nogata K."/>
            <person name="Morishita T."/>
            <person name="Endo T."/>
            <person name="Shin-I T."/>
            <person name="Takeda H."/>
            <person name="Morishita S."/>
            <person name="Kohara Y."/>
        </authorList>
    </citation>
    <scope>NUCLEOTIDE SEQUENCE [LARGE SCALE GENOMIC DNA]</scope>
    <source>
        <strain evidence="15 16">Hd-rR</strain>
    </source>
</reference>
<evidence type="ECO:0000256" key="11">
    <source>
        <dbReference type="ARBA" id="ARBA00030126"/>
    </source>
</evidence>
<keyword evidence="10" id="KW-0539">Nucleus</keyword>
<sequence length="354" mass="40418">VDRDRPVDLQGHEGRSTSKQSNRYHQRVYVERAQPLEQYTTEELYARFRVGNTDIKYIADLVRPKLQRRTRRSHSLSVEQQVFIDLRFYVSGTFYQVVGDNIGVDKSTVSDVVKAVSIALASLLNQLVSFPNDVQVAQTKHKFFTLGNMPNTIGVIDCTHVHIQAPHERDWEYINRKGRRSINIQLVGDADLIITNCVVKWPGSVHDARILRESALYRELQTNRPHGIILGDSAYPLLPWLITPFLAASTPVQAHFNTAHCKTRCRRFACLNYLRVEPQGACNIILACIVLHSIATRCNVPLCDDVYDAPEPFEEPDQPLAFCQNEGLSGRIVRDVSFKFLLSHFYNFCFDCLK</sequence>
<dbReference type="GO" id="GO:0005634">
    <property type="term" value="C:nucleus"/>
    <property type="evidence" value="ECO:0007669"/>
    <property type="project" value="UniProtKB-SubCell"/>
</dbReference>
<evidence type="ECO:0000256" key="9">
    <source>
        <dbReference type="ARBA" id="ARBA00022801"/>
    </source>
</evidence>
<evidence type="ECO:0000256" key="13">
    <source>
        <dbReference type="SAM" id="MobiDB-lite"/>
    </source>
</evidence>
<dbReference type="AlphaFoldDB" id="A0A3B3HZE4"/>
<feature type="compositionally biased region" description="Basic and acidic residues" evidence="13">
    <location>
        <begin position="1"/>
        <end position="16"/>
    </location>
</feature>
<evidence type="ECO:0000256" key="7">
    <source>
        <dbReference type="ARBA" id="ARBA00022722"/>
    </source>
</evidence>
<feature type="domain" description="DDE Tnp4" evidence="14">
    <location>
        <begin position="156"/>
        <end position="292"/>
    </location>
</feature>
<comment type="subcellular location">
    <subcellularLocation>
        <location evidence="3">Cytoplasm</location>
    </subcellularLocation>
    <subcellularLocation>
        <location evidence="2">Nucleus</location>
    </subcellularLocation>
</comment>
<feature type="region of interest" description="Disordered" evidence="13">
    <location>
        <begin position="1"/>
        <end position="24"/>
    </location>
</feature>
<keyword evidence="6" id="KW-0963">Cytoplasm</keyword>
<keyword evidence="9" id="KW-0378">Hydrolase</keyword>
<comment type="function">
    <text evidence="12">Transposase-derived protein that may have nuclease activity. Does not have transposase activity.</text>
</comment>
<evidence type="ECO:0000256" key="6">
    <source>
        <dbReference type="ARBA" id="ARBA00022490"/>
    </source>
</evidence>
<organism evidence="15 16">
    <name type="scientific">Oryzias latipes</name>
    <name type="common">Japanese rice fish</name>
    <name type="synonym">Japanese killifish</name>
    <dbReference type="NCBI Taxonomy" id="8090"/>
    <lineage>
        <taxon>Eukaryota</taxon>
        <taxon>Metazoa</taxon>
        <taxon>Chordata</taxon>
        <taxon>Craniata</taxon>
        <taxon>Vertebrata</taxon>
        <taxon>Euteleostomi</taxon>
        <taxon>Actinopterygii</taxon>
        <taxon>Neopterygii</taxon>
        <taxon>Teleostei</taxon>
        <taxon>Neoteleostei</taxon>
        <taxon>Acanthomorphata</taxon>
        <taxon>Ovalentaria</taxon>
        <taxon>Atherinomorphae</taxon>
        <taxon>Beloniformes</taxon>
        <taxon>Adrianichthyidae</taxon>
        <taxon>Oryziinae</taxon>
        <taxon>Oryzias</taxon>
    </lineage>
</organism>
<evidence type="ECO:0000256" key="5">
    <source>
        <dbReference type="ARBA" id="ARBA00015519"/>
    </source>
</evidence>
<dbReference type="GeneTree" id="ENSGT00940000154348"/>
<dbReference type="GO" id="GO:0005737">
    <property type="term" value="C:cytoplasm"/>
    <property type="evidence" value="ECO:0007669"/>
    <property type="project" value="UniProtKB-SubCell"/>
</dbReference>
<keyword evidence="16" id="KW-1185">Reference proteome</keyword>
<dbReference type="GO" id="GO:0016787">
    <property type="term" value="F:hydrolase activity"/>
    <property type="evidence" value="ECO:0007669"/>
    <property type="project" value="UniProtKB-KW"/>
</dbReference>
<evidence type="ECO:0000256" key="10">
    <source>
        <dbReference type="ARBA" id="ARBA00023242"/>
    </source>
</evidence>
<name>A0A3B3HZE4_ORYLA</name>
<accession>A0A3B3HZE4</accession>
<evidence type="ECO:0000256" key="1">
    <source>
        <dbReference type="ARBA" id="ARBA00001968"/>
    </source>
</evidence>
<dbReference type="Proteomes" id="UP000001038">
    <property type="component" value="Chromosome 16"/>
</dbReference>
<proteinExistence type="inferred from homology"/>
<evidence type="ECO:0000256" key="4">
    <source>
        <dbReference type="ARBA" id="ARBA00006958"/>
    </source>
</evidence>
<dbReference type="GO" id="GO:0004518">
    <property type="term" value="F:nuclease activity"/>
    <property type="evidence" value="ECO:0007669"/>
    <property type="project" value="UniProtKB-KW"/>
</dbReference>
<evidence type="ECO:0000256" key="2">
    <source>
        <dbReference type="ARBA" id="ARBA00004123"/>
    </source>
</evidence>
<reference evidence="15" key="2">
    <citation type="submission" date="2025-08" db="UniProtKB">
        <authorList>
            <consortium name="Ensembl"/>
        </authorList>
    </citation>
    <scope>IDENTIFICATION</scope>
    <source>
        <strain evidence="15">Hd-rR</strain>
    </source>
</reference>
<dbReference type="InterPro" id="IPR026103">
    <property type="entry name" value="HARBI1_animal"/>
</dbReference>
<dbReference type="InParanoid" id="A0A3B3HZE4"/>
<dbReference type="FunCoup" id="A0A3B3HZE4">
    <property type="interactions" value="12"/>
</dbReference>
<evidence type="ECO:0000256" key="8">
    <source>
        <dbReference type="ARBA" id="ARBA00022723"/>
    </source>
</evidence>
<dbReference type="Ensembl" id="ENSORLT00000038734.1">
    <property type="protein sequence ID" value="ENSORLP00000036833.1"/>
    <property type="gene ID" value="ENSORLG00000029997.1"/>
</dbReference>
<keyword evidence="7" id="KW-0540">Nuclease</keyword>
<evidence type="ECO:0000256" key="3">
    <source>
        <dbReference type="ARBA" id="ARBA00004496"/>
    </source>
</evidence>
<evidence type="ECO:0000313" key="16">
    <source>
        <dbReference type="Proteomes" id="UP000001038"/>
    </source>
</evidence>
<evidence type="ECO:0000259" key="14">
    <source>
        <dbReference type="Pfam" id="PF13359"/>
    </source>
</evidence>
<evidence type="ECO:0000256" key="12">
    <source>
        <dbReference type="ARBA" id="ARBA00045850"/>
    </source>
</evidence>
<dbReference type="PRINTS" id="PR02086">
    <property type="entry name" value="PUTNUCHARBI1"/>
</dbReference>
<dbReference type="Pfam" id="PF13359">
    <property type="entry name" value="DDE_Tnp_4"/>
    <property type="match status" value="1"/>
</dbReference>
<dbReference type="InterPro" id="IPR045249">
    <property type="entry name" value="HARBI1-like"/>
</dbReference>
<reference evidence="15" key="3">
    <citation type="submission" date="2025-09" db="UniProtKB">
        <authorList>
            <consortium name="Ensembl"/>
        </authorList>
    </citation>
    <scope>IDENTIFICATION</scope>
    <source>
        <strain evidence="15">Hd-rR</strain>
    </source>
</reference>
<keyword evidence="8" id="KW-0479">Metal-binding</keyword>
<dbReference type="GO" id="GO:0046872">
    <property type="term" value="F:metal ion binding"/>
    <property type="evidence" value="ECO:0007669"/>
    <property type="project" value="UniProtKB-KW"/>
</dbReference>
<protein>
    <recommendedName>
        <fullName evidence="5">Putative nuclease HARBI1</fullName>
    </recommendedName>
    <alternativeName>
        <fullName evidence="11">Harbinger transposase-derived nuclease</fullName>
    </alternativeName>
</protein>
<dbReference type="STRING" id="8090.ENSORLP00000036833"/>
<comment type="similarity">
    <text evidence="4">Belongs to the HARBI1 family.</text>
</comment>
<comment type="cofactor">
    <cofactor evidence="1">
        <name>a divalent metal cation</name>
        <dbReference type="ChEBI" id="CHEBI:60240"/>
    </cofactor>
</comment>
<dbReference type="PANTHER" id="PTHR22930:SF267">
    <property type="entry name" value="NUCLEASE HARBI1-RELATED"/>
    <property type="match status" value="1"/>
</dbReference>
<evidence type="ECO:0000313" key="15">
    <source>
        <dbReference type="Ensembl" id="ENSORLP00000036833.1"/>
    </source>
</evidence>